<dbReference type="AlphaFoldDB" id="A0A7H0Y503"/>
<sequence length="193" mass="22805">MLVVHWSPVNYSKNILKNGIRKSRNGVYCFPLTGHIALDRWWMKALKRFRRDGKKYNGFVFRVEESDFPAYFGHFIGHMTSDRSEKPIKTLIELGMEIQNTIIWRIGERAVWNNIEVHNHDQDFLKLGKEVIKKNPDVYKETLTDAAFMEYILEDCQLVLTNSINASRIIRVISPTKEFGKVLYKQKKDEYFE</sequence>
<reference evidence="1 2" key="1">
    <citation type="submission" date="2020-09" db="EMBL/GenBank/DDBJ databases">
        <title>Characterization of Paenibacillus peoriae strain ZF390 with broad-spectrum antimicrobial activity as a potential biocontrol agent.</title>
        <authorList>
            <person name="Li L."/>
            <person name="Zhao Y."/>
            <person name="Li B."/>
            <person name="Xie X."/>
        </authorList>
    </citation>
    <scope>NUCLEOTIDE SEQUENCE [LARGE SCALE GENOMIC DNA]</scope>
    <source>
        <strain evidence="1 2">ZF390</strain>
    </source>
</reference>
<dbReference type="EMBL" id="CP061172">
    <property type="protein sequence ID" value="QNR66161.1"/>
    <property type="molecule type" value="Genomic_DNA"/>
</dbReference>
<name>A0A7H0Y503_9BACL</name>
<organism evidence="1 2">
    <name type="scientific">Paenibacillus peoriae</name>
    <dbReference type="NCBI Taxonomy" id="59893"/>
    <lineage>
        <taxon>Bacteria</taxon>
        <taxon>Bacillati</taxon>
        <taxon>Bacillota</taxon>
        <taxon>Bacilli</taxon>
        <taxon>Bacillales</taxon>
        <taxon>Paenibacillaceae</taxon>
        <taxon>Paenibacillus</taxon>
    </lineage>
</organism>
<protein>
    <submittedName>
        <fullName evidence="1">Uncharacterized protein</fullName>
    </submittedName>
</protein>
<gene>
    <name evidence="1" type="ORF">IAQ67_20225</name>
</gene>
<proteinExistence type="predicted"/>
<evidence type="ECO:0000313" key="1">
    <source>
        <dbReference type="EMBL" id="QNR66161.1"/>
    </source>
</evidence>
<evidence type="ECO:0000313" key="2">
    <source>
        <dbReference type="Proteomes" id="UP000516384"/>
    </source>
</evidence>
<accession>A0A7H0Y503</accession>
<dbReference type="RefSeq" id="WP_190297671.1">
    <property type="nucleotide sequence ID" value="NZ_CP061172.1"/>
</dbReference>
<dbReference type="Proteomes" id="UP000516384">
    <property type="component" value="Chromosome"/>
</dbReference>